<comment type="caution">
    <text evidence="2">The sequence shown here is derived from an EMBL/GenBank/DDBJ whole genome shotgun (WGS) entry which is preliminary data.</text>
</comment>
<evidence type="ECO:0000313" key="3">
    <source>
        <dbReference type="Proteomes" id="UP000316925"/>
    </source>
</evidence>
<sequence length="42" mass="4851">MLLKSKQNKIRGRNPQTRKTIQIPAKKGTRFKSGRGLRETAR</sequence>
<dbReference type="GO" id="GO:0030527">
    <property type="term" value="F:structural constituent of chromatin"/>
    <property type="evidence" value="ECO:0007669"/>
    <property type="project" value="InterPro"/>
</dbReference>
<dbReference type="GO" id="GO:0003677">
    <property type="term" value="F:DNA binding"/>
    <property type="evidence" value="ECO:0007669"/>
    <property type="project" value="InterPro"/>
</dbReference>
<evidence type="ECO:0000256" key="1">
    <source>
        <dbReference type="SAM" id="MobiDB-lite"/>
    </source>
</evidence>
<name>A0A523YSH7_UNCAE</name>
<accession>A0A523YSH7</accession>
<feature type="region of interest" description="Disordered" evidence="1">
    <location>
        <begin position="1"/>
        <end position="42"/>
    </location>
</feature>
<reference evidence="2 3" key="1">
    <citation type="submission" date="2019-03" db="EMBL/GenBank/DDBJ databases">
        <title>Metabolic potential of uncultured bacteria and archaea associated with petroleum seepage in deep-sea sediments.</title>
        <authorList>
            <person name="Dong X."/>
            <person name="Hubert C."/>
        </authorList>
    </citation>
    <scope>NUCLEOTIDE SEQUENCE [LARGE SCALE GENOMIC DNA]</scope>
    <source>
        <strain evidence="2">E29_bin28</strain>
    </source>
</reference>
<dbReference type="Pfam" id="PF00216">
    <property type="entry name" value="Bac_DNA_binding"/>
    <property type="match status" value="1"/>
</dbReference>
<dbReference type="Gene3D" id="4.10.520.10">
    <property type="entry name" value="IHF-like DNA-binding proteins"/>
    <property type="match status" value="1"/>
</dbReference>
<dbReference type="AlphaFoldDB" id="A0A523YSH7"/>
<feature type="compositionally biased region" description="Basic residues" evidence="1">
    <location>
        <begin position="1"/>
        <end position="12"/>
    </location>
</feature>
<protein>
    <submittedName>
        <fullName evidence="2">Uncharacterized protein</fullName>
    </submittedName>
</protein>
<dbReference type="Proteomes" id="UP000316925">
    <property type="component" value="Unassembled WGS sequence"/>
</dbReference>
<gene>
    <name evidence="2" type="ORF">E3J33_00010</name>
</gene>
<proteinExistence type="predicted"/>
<dbReference type="EMBL" id="SOIJ01000001">
    <property type="protein sequence ID" value="TET94466.1"/>
    <property type="molecule type" value="Genomic_DNA"/>
</dbReference>
<evidence type="ECO:0000313" key="2">
    <source>
        <dbReference type="EMBL" id="TET94466.1"/>
    </source>
</evidence>
<dbReference type="SUPFAM" id="SSF47729">
    <property type="entry name" value="IHF-like DNA-binding proteins"/>
    <property type="match status" value="1"/>
</dbReference>
<organism evidence="2 3">
    <name type="scientific">Aerophobetes bacterium</name>
    <dbReference type="NCBI Taxonomy" id="2030807"/>
    <lineage>
        <taxon>Bacteria</taxon>
        <taxon>Candidatus Aerophobota</taxon>
    </lineage>
</organism>
<dbReference type="InterPro" id="IPR000119">
    <property type="entry name" value="Hist_DNA-bd"/>
</dbReference>
<dbReference type="InterPro" id="IPR010992">
    <property type="entry name" value="IHF-like_DNA-bd_dom_sf"/>
</dbReference>